<dbReference type="AlphaFoldDB" id="A0A517ML81"/>
<accession>A0A517ML81</accession>
<sequence>MTDSSVWTFGSQPWYRKVALFLLLPFVMPAIPLVFAILALMGVYAVTANYMFERRIRRRMRRSGRYLSLSIARERIASDGGTLIIENPSLGWSFTHAWWTPDDVRSSSPFAVPTNDDYRNAAEQMQCLDWDKWCWDNYTCPDNDGAFLLRVWNGATIERKLKKWFAELDVVHTWTAFVHTPENPDARTA</sequence>
<keyword evidence="3" id="KW-1185">Reference proteome</keyword>
<dbReference type="EMBL" id="CP036262">
    <property type="protein sequence ID" value="QDS95655.1"/>
    <property type="molecule type" value="Genomic_DNA"/>
</dbReference>
<keyword evidence="1" id="KW-0812">Transmembrane</keyword>
<reference evidence="2 3" key="1">
    <citation type="submission" date="2019-02" db="EMBL/GenBank/DDBJ databases">
        <title>Deep-cultivation of Planctomycetes and their phenomic and genomic characterization uncovers novel biology.</title>
        <authorList>
            <person name="Wiegand S."/>
            <person name="Jogler M."/>
            <person name="Boedeker C."/>
            <person name="Pinto D."/>
            <person name="Vollmers J."/>
            <person name="Rivas-Marin E."/>
            <person name="Kohn T."/>
            <person name="Peeters S.H."/>
            <person name="Heuer A."/>
            <person name="Rast P."/>
            <person name="Oberbeckmann S."/>
            <person name="Bunk B."/>
            <person name="Jeske O."/>
            <person name="Meyerdierks A."/>
            <person name="Storesund J.E."/>
            <person name="Kallscheuer N."/>
            <person name="Luecker S."/>
            <person name="Lage O.M."/>
            <person name="Pohl T."/>
            <person name="Merkel B.J."/>
            <person name="Hornburger P."/>
            <person name="Mueller R.-W."/>
            <person name="Bruemmer F."/>
            <person name="Labrenz M."/>
            <person name="Spormann A.M."/>
            <person name="Op den Camp H."/>
            <person name="Overmann J."/>
            <person name="Amann R."/>
            <person name="Jetten M.S.M."/>
            <person name="Mascher T."/>
            <person name="Medema M.H."/>
            <person name="Devos D.P."/>
            <person name="Kaster A.-K."/>
            <person name="Ovreas L."/>
            <person name="Rohde M."/>
            <person name="Galperin M.Y."/>
            <person name="Jogler C."/>
        </authorList>
    </citation>
    <scope>NUCLEOTIDE SEQUENCE [LARGE SCALE GENOMIC DNA]</scope>
    <source>
        <strain evidence="2 3">FF011L</strain>
    </source>
</reference>
<keyword evidence="1" id="KW-1133">Transmembrane helix</keyword>
<feature type="transmembrane region" description="Helical" evidence="1">
    <location>
        <begin position="20"/>
        <end position="52"/>
    </location>
</feature>
<evidence type="ECO:0000256" key="1">
    <source>
        <dbReference type="SAM" id="Phobius"/>
    </source>
</evidence>
<dbReference type="Proteomes" id="UP000320672">
    <property type="component" value="Chromosome"/>
</dbReference>
<evidence type="ECO:0000313" key="3">
    <source>
        <dbReference type="Proteomes" id="UP000320672"/>
    </source>
</evidence>
<dbReference type="OrthoDB" id="9927227at2"/>
<keyword evidence="1" id="KW-0472">Membrane</keyword>
<evidence type="ECO:0000313" key="2">
    <source>
        <dbReference type="EMBL" id="QDS95655.1"/>
    </source>
</evidence>
<proteinExistence type="predicted"/>
<protein>
    <submittedName>
        <fullName evidence="2">Uncharacterized protein</fullName>
    </submittedName>
</protein>
<dbReference type="KEGG" id="rml:FF011L_44530"/>
<gene>
    <name evidence="2" type="ORF">FF011L_44530</name>
</gene>
<dbReference type="RefSeq" id="WP_145353918.1">
    <property type="nucleotide sequence ID" value="NZ_CP036262.1"/>
</dbReference>
<name>A0A517ML81_9BACT</name>
<organism evidence="2 3">
    <name type="scientific">Roseimaritima multifibrata</name>
    <dbReference type="NCBI Taxonomy" id="1930274"/>
    <lineage>
        <taxon>Bacteria</taxon>
        <taxon>Pseudomonadati</taxon>
        <taxon>Planctomycetota</taxon>
        <taxon>Planctomycetia</taxon>
        <taxon>Pirellulales</taxon>
        <taxon>Pirellulaceae</taxon>
        <taxon>Roseimaritima</taxon>
    </lineage>
</organism>